<sequence>MDTLEDLIARAQNLLSEVNEFLQLSNSLRNTKTRSRGFVSAITEELSALRRAKDDSKSNNEESNSEKAISCLDEGQVKPQDGPQLHVLQSSNLPFLEKLWDIVKGCHNVTALQRRLPLPHGSRSNGKTGVFVDAVTDNHSTWIKLSMVTSRRILFDLAKEGWDSDEDYGQSEIPLIKMVHGLSDAANDHLVRGLKPKVKIFLPRIHPGDGIIDGVLSQCRQTGAEIFCADDCHEPPPLEVAMRNMVSDPTRTLTDTLNIDCTILLALVSDFSHARVTKQPWFDGCRRWNVDSEDREQLLPSLMYPVLCGRQLVCTQEASTRMREIVDAIGTRTERLRTAILLGDEPEAAVVRMQELSITAVPQDLRLPIKIVDQNVGNCHSNLPKLALEVMQDQSPINQSIFLYGWAAKHTTVTSNRAVVKHIESALERLGKCAAGMWPSFWLCPTARSLVGREKVRRGATAEHVDLAEALENAD</sequence>
<proteinExistence type="predicted"/>
<evidence type="ECO:0000313" key="2">
    <source>
        <dbReference type="EMBL" id="KAF2863264.1"/>
    </source>
</evidence>
<organism evidence="2 3">
    <name type="scientific">Piedraia hortae CBS 480.64</name>
    <dbReference type="NCBI Taxonomy" id="1314780"/>
    <lineage>
        <taxon>Eukaryota</taxon>
        <taxon>Fungi</taxon>
        <taxon>Dikarya</taxon>
        <taxon>Ascomycota</taxon>
        <taxon>Pezizomycotina</taxon>
        <taxon>Dothideomycetes</taxon>
        <taxon>Dothideomycetidae</taxon>
        <taxon>Capnodiales</taxon>
        <taxon>Piedraiaceae</taxon>
        <taxon>Piedraia</taxon>
    </lineage>
</organism>
<feature type="coiled-coil region" evidence="1">
    <location>
        <begin position="4"/>
        <end position="66"/>
    </location>
</feature>
<gene>
    <name evidence="2" type="ORF">K470DRAFT_143564</name>
</gene>
<accession>A0A6A7C701</accession>
<reference evidence="2" key="1">
    <citation type="journal article" date="2020" name="Stud. Mycol.">
        <title>101 Dothideomycetes genomes: a test case for predicting lifestyles and emergence of pathogens.</title>
        <authorList>
            <person name="Haridas S."/>
            <person name="Albert R."/>
            <person name="Binder M."/>
            <person name="Bloem J."/>
            <person name="Labutti K."/>
            <person name="Salamov A."/>
            <person name="Andreopoulos B."/>
            <person name="Baker S."/>
            <person name="Barry K."/>
            <person name="Bills G."/>
            <person name="Bluhm B."/>
            <person name="Cannon C."/>
            <person name="Castanera R."/>
            <person name="Culley D."/>
            <person name="Daum C."/>
            <person name="Ezra D."/>
            <person name="Gonzalez J."/>
            <person name="Henrissat B."/>
            <person name="Kuo A."/>
            <person name="Liang C."/>
            <person name="Lipzen A."/>
            <person name="Lutzoni F."/>
            <person name="Magnuson J."/>
            <person name="Mondo S."/>
            <person name="Nolan M."/>
            <person name="Ohm R."/>
            <person name="Pangilinan J."/>
            <person name="Park H.-J."/>
            <person name="Ramirez L."/>
            <person name="Alfaro M."/>
            <person name="Sun H."/>
            <person name="Tritt A."/>
            <person name="Yoshinaga Y."/>
            <person name="Zwiers L.-H."/>
            <person name="Turgeon B."/>
            <person name="Goodwin S."/>
            <person name="Spatafora J."/>
            <person name="Crous P."/>
            <person name="Grigoriev I."/>
        </authorList>
    </citation>
    <scope>NUCLEOTIDE SEQUENCE</scope>
    <source>
        <strain evidence="2">CBS 480.64</strain>
    </source>
</reference>
<dbReference type="Proteomes" id="UP000799421">
    <property type="component" value="Unassembled WGS sequence"/>
</dbReference>
<dbReference type="PANTHER" id="PTHR13379:SF0">
    <property type="entry name" value="UPF0415 PROTEIN C7ORF25"/>
    <property type="match status" value="1"/>
</dbReference>
<evidence type="ECO:0000256" key="1">
    <source>
        <dbReference type="SAM" id="Coils"/>
    </source>
</evidence>
<keyword evidence="3" id="KW-1185">Reference proteome</keyword>
<protein>
    <submittedName>
        <fullName evidence="2">Uncharacterized protein</fullName>
    </submittedName>
</protein>
<dbReference type="PANTHER" id="PTHR13379">
    <property type="entry name" value="UNCHARACTERIZED DUF1308"/>
    <property type="match status" value="1"/>
</dbReference>
<dbReference type="OrthoDB" id="441890at2759"/>
<dbReference type="EMBL" id="MU005962">
    <property type="protein sequence ID" value="KAF2863264.1"/>
    <property type="molecule type" value="Genomic_DNA"/>
</dbReference>
<name>A0A6A7C701_9PEZI</name>
<keyword evidence="1" id="KW-0175">Coiled coil</keyword>
<dbReference type="AlphaFoldDB" id="A0A6A7C701"/>
<evidence type="ECO:0000313" key="3">
    <source>
        <dbReference type="Proteomes" id="UP000799421"/>
    </source>
</evidence>